<evidence type="ECO:0008006" key="4">
    <source>
        <dbReference type="Google" id="ProtNLM"/>
    </source>
</evidence>
<evidence type="ECO:0000313" key="2">
    <source>
        <dbReference type="EMBL" id="CAB1436674.1"/>
    </source>
</evidence>
<organism evidence="2 3">
    <name type="scientific">Pleuronectes platessa</name>
    <name type="common">European plaice</name>
    <dbReference type="NCBI Taxonomy" id="8262"/>
    <lineage>
        <taxon>Eukaryota</taxon>
        <taxon>Metazoa</taxon>
        <taxon>Chordata</taxon>
        <taxon>Craniata</taxon>
        <taxon>Vertebrata</taxon>
        <taxon>Euteleostomi</taxon>
        <taxon>Actinopterygii</taxon>
        <taxon>Neopterygii</taxon>
        <taxon>Teleostei</taxon>
        <taxon>Neoteleostei</taxon>
        <taxon>Acanthomorphata</taxon>
        <taxon>Carangaria</taxon>
        <taxon>Pleuronectiformes</taxon>
        <taxon>Pleuronectoidei</taxon>
        <taxon>Pleuronectidae</taxon>
        <taxon>Pleuronectes</taxon>
    </lineage>
</organism>
<dbReference type="Proteomes" id="UP001153269">
    <property type="component" value="Unassembled WGS sequence"/>
</dbReference>
<dbReference type="EMBL" id="CADEAL010001924">
    <property type="protein sequence ID" value="CAB1436674.1"/>
    <property type="molecule type" value="Genomic_DNA"/>
</dbReference>
<feature type="region of interest" description="Disordered" evidence="1">
    <location>
        <begin position="158"/>
        <end position="202"/>
    </location>
</feature>
<accession>A0A9N7URQ7</accession>
<dbReference type="AlphaFoldDB" id="A0A9N7URQ7"/>
<feature type="compositionally biased region" description="Basic and acidic residues" evidence="1">
    <location>
        <begin position="87"/>
        <end position="102"/>
    </location>
</feature>
<feature type="region of interest" description="Disordered" evidence="1">
    <location>
        <begin position="1"/>
        <end position="31"/>
    </location>
</feature>
<name>A0A9N7URQ7_PLEPL</name>
<dbReference type="InterPro" id="IPR026703">
    <property type="entry name" value="ERICH2"/>
</dbReference>
<evidence type="ECO:0000256" key="1">
    <source>
        <dbReference type="SAM" id="MobiDB-lite"/>
    </source>
</evidence>
<feature type="compositionally biased region" description="Acidic residues" evidence="1">
    <location>
        <begin position="162"/>
        <end position="202"/>
    </location>
</feature>
<reference evidence="2" key="1">
    <citation type="submission" date="2020-03" db="EMBL/GenBank/DDBJ databases">
        <authorList>
            <person name="Weist P."/>
        </authorList>
    </citation>
    <scope>NUCLEOTIDE SEQUENCE</scope>
</reference>
<proteinExistence type="predicted"/>
<dbReference type="PANTHER" id="PTHR21520">
    <property type="entry name" value="GLUTAMATE-RICH PROTEIN 2"/>
    <property type="match status" value="1"/>
</dbReference>
<comment type="caution">
    <text evidence="2">The sequence shown here is derived from an EMBL/GenBank/DDBJ whole genome shotgun (WGS) entry which is preliminary data.</text>
</comment>
<feature type="region of interest" description="Disordered" evidence="1">
    <location>
        <begin position="45"/>
        <end position="106"/>
    </location>
</feature>
<protein>
    <recommendedName>
        <fullName evidence="4">Glutamate-rich protein 2</fullName>
    </recommendedName>
</protein>
<evidence type="ECO:0000313" key="3">
    <source>
        <dbReference type="Proteomes" id="UP001153269"/>
    </source>
</evidence>
<keyword evidence="3" id="KW-1185">Reference proteome</keyword>
<gene>
    <name evidence="2" type="ORF">PLEPLA_LOCUS24707</name>
</gene>
<sequence length="202" mass="22740">MSRSPPSCIRPHSGQDTEKTGSPSEDVLHTGDCFWKESVNITPRVEERAVSAAEEEELEMKDWRNTQSSGPGETGGRAHTPPLVEPLHTHEVKEEEGQREGEDAQDEDLAAPLELKLKFLRAVVDRELPLAHKLCQLILIYEPDHPEASEFLSLIQKKLLEEQEEEESNEEDEEEDDVSDDNEDSSSSSSDDDDDDDNEEDT</sequence>
<dbReference type="PANTHER" id="PTHR21520:SF2">
    <property type="entry name" value="GLUTAMATE-RICH PROTEIN 2"/>
    <property type="match status" value="1"/>
</dbReference>